<dbReference type="Proteomes" id="UP000054516">
    <property type="component" value="Unassembled WGS sequence"/>
</dbReference>
<evidence type="ECO:0000256" key="5">
    <source>
        <dbReference type="SAM" id="MobiDB-lite"/>
    </source>
</evidence>
<evidence type="ECO:0000256" key="4">
    <source>
        <dbReference type="ARBA" id="ARBA00023242"/>
    </source>
</evidence>
<dbReference type="SMART" id="SM00066">
    <property type="entry name" value="GAL4"/>
    <property type="match status" value="1"/>
</dbReference>
<proteinExistence type="predicted"/>
<feature type="compositionally biased region" description="Low complexity" evidence="5">
    <location>
        <begin position="17"/>
        <end position="27"/>
    </location>
</feature>
<protein>
    <submittedName>
        <fullName evidence="7">Putative nitrate assimilation regulatory protein nirA</fullName>
    </submittedName>
</protein>
<name>A0A1W2TQM7_ROSNE</name>
<keyword evidence="4" id="KW-0539">Nucleus</keyword>
<dbReference type="OrthoDB" id="1919336at2759"/>
<organism evidence="7">
    <name type="scientific">Rosellinia necatrix</name>
    <name type="common">White root-rot fungus</name>
    <dbReference type="NCBI Taxonomy" id="77044"/>
    <lineage>
        <taxon>Eukaryota</taxon>
        <taxon>Fungi</taxon>
        <taxon>Dikarya</taxon>
        <taxon>Ascomycota</taxon>
        <taxon>Pezizomycotina</taxon>
        <taxon>Sordariomycetes</taxon>
        <taxon>Xylariomycetidae</taxon>
        <taxon>Xylariales</taxon>
        <taxon>Xylariaceae</taxon>
        <taxon>Rosellinia</taxon>
    </lineage>
</organism>
<evidence type="ECO:0000256" key="2">
    <source>
        <dbReference type="ARBA" id="ARBA00023125"/>
    </source>
</evidence>
<dbReference type="STRING" id="77044.A0A1W2TQM7"/>
<dbReference type="Gene3D" id="4.10.240.10">
    <property type="entry name" value="Zn(2)-C6 fungal-type DNA-binding domain"/>
    <property type="match status" value="1"/>
</dbReference>
<keyword evidence="3" id="KW-0804">Transcription</keyword>
<sequence length="662" mass="72959">MSSFRSIRPLPRQSQPANRAANNAADGGSAGNPFDGAATDGSSSSSPDGWRPRKRSKVVSQACRPCRKAKAKCDGERPSCQRCLSKDRECDYEHEEGQSKVAALRSRIQSANDGEEARNADLCCLMVVAASGALYTDTADAAASSAMFYGIAKIHFDAVLETRPLDAIKVCTLFCLYNILDKAVTSIAYADIGLGLCHRFGLYSKHPQSPDMADSMWVDYRRAWRTLIFFSSWLSATLGYGSGNQDLFQKIPAADFMVNGGPDISEIVQAKMTGIAVLNLKILYMHMVYSDVGGAIDGTSRDLQEWYMGMPEVMHLSALHPDSVLPLEAKRSMCLVHLLYLGANMLLFRRVAFEAIRSSTHHGVPPPQWKPSREQYLRQADSASLAASNSARIIDLMMREQCVFKRCWIIIFQSYTSCLILQHSIMRKAALDEQPSAYEDDLQNIDSCLRALLFCASLDPVAARFHRTVLSIHESLVQNHLNKRARATEGNMSTESQQPVPALQTIATAKSLEGDPQQKTVLDDIDRVHCCQYVDPSLQQLSTDVLMRVCRPFGDPVGHGQLRGGAGGQECRYLTERSGWDFEDNAPFQWDMGKLGISNDRISQLSRYSAGGEGCNAFGSQLTASMQRRFMDSPNPNGWASAEHLQINPTESPGASHSEPAQ</sequence>
<feature type="compositionally biased region" description="Polar residues" evidence="5">
    <location>
        <begin position="647"/>
        <end position="662"/>
    </location>
</feature>
<dbReference type="GO" id="GO:0003677">
    <property type="term" value="F:DNA binding"/>
    <property type="evidence" value="ECO:0007669"/>
    <property type="project" value="UniProtKB-KW"/>
</dbReference>
<dbReference type="CDD" id="cd12148">
    <property type="entry name" value="fungal_TF_MHR"/>
    <property type="match status" value="1"/>
</dbReference>
<dbReference type="AlphaFoldDB" id="A0A1W2TQM7"/>
<dbReference type="PANTHER" id="PTHR47424">
    <property type="entry name" value="REGULATORY PROTEIN GAL4"/>
    <property type="match status" value="1"/>
</dbReference>
<evidence type="ECO:0000313" key="7">
    <source>
        <dbReference type="EMBL" id="GAP90753.2"/>
    </source>
</evidence>
<feature type="region of interest" description="Disordered" evidence="5">
    <location>
        <begin position="631"/>
        <end position="662"/>
    </location>
</feature>
<evidence type="ECO:0000256" key="1">
    <source>
        <dbReference type="ARBA" id="ARBA00023015"/>
    </source>
</evidence>
<dbReference type="PANTHER" id="PTHR47424:SF3">
    <property type="entry name" value="REGULATORY PROTEIN GAL4"/>
    <property type="match status" value="1"/>
</dbReference>
<feature type="region of interest" description="Disordered" evidence="5">
    <location>
        <begin position="1"/>
        <end position="59"/>
    </location>
</feature>
<dbReference type="CDD" id="cd00067">
    <property type="entry name" value="GAL4"/>
    <property type="match status" value="1"/>
</dbReference>
<dbReference type="GO" id="GO:0008270">
    <property type="term" value="F:zinc ion binding"/>
    <property type="evidence" value="ECO:0007669"/>
    <property type="project" value="InterPro"/>
</dbReference>
<dbReference type="EMBL" id="DF977497">
    <property type="protein sequence ID" value="GAP90753.2"/>
    <property type="molecule type" value="Genomic_DNA"/>
</dbReference>
<keyword evidence="2" id="KW-0238">DNA-binding</keyword>
<keyword evidence="1" id="KW-0805">Transcription regulation</keyword>
<dbReference type="PROSITE" id="PS00463">
    <property type="entry name" value="ZN2_CY6_FUNGAL_1"/>
    <property type="match status" value="1"/>
</dbReference>
<evidence type="ECO:0000259" key="6">
    <source>
        <dbReference type="PROSITE" id="PS50048"/>
    </source>
</evidence>
<evidence type="ECO:0000256" key="3">
    <source>
        <dbReference type="ARBA" id="ARBA00023163"/>
    </source>
</evidence>
<accession>A0A1W2TQM7</accession>
<feature type="domain" description="Zn(2)-C6 fungal-type" evidence="6">
    <location>
        <begin position="62"/>
        <end position="92"/>
    </location>
</feature>
<dbReference type="InterPro" id="IPR036864">
    <property type="entry name" value="Zn2-C6_fun-type_DNA-bd_sf"/>
</dbReference>
<reference evidence="7" key="1">
    <citation type="submission" date="2016-03" db="EMBL/GenBank/DDBJ databases">
        <title>Draft genome sequence of Rosellinia necatrix.</title>
        <authorList>
            <person name="Kanematsu S."/>
        </authorList>
    </citation>
    <scope>NUCLEOTIDE SEQUENCE [LARGE SCALE GENOMIC DNA]</scope>
    <source>
        <strain evidence="7">W97</strain>
    </source>
</reference>
<dbReference type="InterPro" id="IPR001138">
    <property type="entry name" value="Zn2Cys6_DnaBD"/>
</dbReference>
<dbReference type="OMA" id="CWISATT"/>
<dbReference type="PROSITE" id="PS50048">
    <property type="entry name" value="ZN2_CY6_FUNGAL_2"/>
    <property type="match status" value="1"/>
</dbReference>
<gene>
    <name evidence="7" type="ORF">SAMD00023353_5200920</name>
</gene>
<dbReference type="GO" id="GO:0000981">
    <property type="term" value="F:DNA-binding transcription factor activity, RNA polymerase II-specific"/>
    <property type="evidence" value="ECO:0007669"/>
    <property type="project" value="InterPro"/>
</dbReference>
<evidence type="ECO:0000313" key="8">
    <source>
        <dbReference type="Proteomes" id="UP000054516"/>
    </source>
</evidence>
<dbReference type="InterPro" id="IPR051127">
    <property type="entry name" value="Fungal_SecMet_Regulators"/>
</dbReference>
<dbReference type="SUPFAM" id="SSF57701">
    <property type="entry name" value="Zn2/Cys6 DNA-binding domain"/>
    <property type="match status" value="1"/>
</dbReference>
<keyword evidence="8" id="KW-1185">Reference proteome</keyword>
<dbReference type="Pfam" id="PF00172">
    <property type="entry name" value="Zn_clus"/>
    <property type="match status" value="1"/>
</dbReference>